<dbReference type="FunFam" id="3.40.50.20:FF:000010">
    <property type="entry name" value="Propionyl-CoA carboxylase subunit alpha"/>
    <property type="match status" value="1"/>
</dbReference>
<dbReference type="SMART" id="SM00878">
    <property type="entry name" value="Biotin_carb_C"/>
    <property type="match status" value="1"/>
</dbReference>
<evidence type="ECO:0000259" key="11">
    <source>
        <dbReference type="PROSITE" id="PS50979"/>
    </source>
</evidence>
<evidence type="ECO:0000313" key="12">
    <source>
        <dbReference type="EMBL" id="GDY58966.1"/>
    </source>
</evidence>
<dbReference type="InterPro" id="IPR011764">
    <property type="entry name" value="Biotin_carboxylation_dom"/>
</dbReference>
<dbReference type="SUPFAM" id="SSF52440">
    <property type="entry name" value="PreATP-grasp domain"/>
    <property type="match status" value="1"/>
</dbReference>
<evidence type="ECO:0000259" key="10">
    <source>
        <dbReference type="PROSITE" id="PS50975"/>
    </source>
</evidence>
<evidence type="ECO:0000256" key="2">
    <source>
        <dbReference type="ARBA" id="ARBA00013263"/>
    </source>
</evidence>
<dbReference type="Pfam" id="PF02785">
    <property type="entry name" value="Biotin_carb_C"/>
    <property type="match status" value="1"/>
</dbReference>
<evidence type="ECO:0000256" key="3">
    <source>
        <dbReference type="ARBA" id="ARBA00022598"/>
    </source>
</evidence>
<evidence type="ECO:0000256" key="7">
    <source>
        <dbReference type="ARBA" id="ARBA00048600"/>
    </source>
</evidence>
<dbReference type="EC" id="6.3.4.14" evidence="2"/>
<comment type="caution">
    <text evidence="12">The sequence shown here is derived from an EMBL/GenBank/DDBJ whole genome shotgun (WGS) entry which is preliminary data.</text>
</comment>
<keyword evidence="4 8" id="KW-0547">Nucleotide-binding</keyword>
<dbReference type="GO" id="GO:0004075">
    <property type="term" value="F:biotin carboxylase activity"/>
    <property type="evidence" value="ECO:0007669"/>
    <property type="project" value="UniProtKB-EC"/>
</dbReference>
<feature type="domain" description="Biotin carboxylation" evidence="11">
    <location>
        <begin position="1"/>
        <end position="446"/>
    </location>
</feature>
<comment type="function">
    <text evidence="1">This protein is a component of the acetyl coenzyme A carboxylase complex; first, biotin carboxylase catalyzes the carboxylation of the carrier protein and then the transcarboxylase transfers the carboxyl group to form malonyl-CoA.</text>
</comment>
<organism evidence="12 13">
    <name type="scientific">Streptomyces violaceusniger</name>
    <dbReference type="NCBI Taxonomy" id="68280"/>
    <lineage>
        <taxon>Bacteria</taxon>
        <taxon>Bacillati</taxon>
        <taxon>Actinomycetota</taxon>
        <taxon>Actinomycetes</taxon>
        <taxon>Kitasatosporales</taxon>
        <taxon>Streptomycetaceae</taxon>
        <taxon>Streptomyces</taxon>
        <taxon>Streptomyces violaceusniger group</taxon>
    </lineage>
</organism>
<dbReference type="Pfam" id="PF00289">
    <property type="entry name" value="Biotin_carb_N"/>
    <property type="match status" value="1"/>
</dbReference>
<evidence type="ECO:0000256" key="4">
    <source>
        <dbReference type="ARBA" id="ARBA00022741"/>
    </source>
</evidence>
<dbReference type="GO" id="GO:0046872">
    <property type="term" value="F:metal ion binding"/>
    <property type="evidence" value="ECO:0007669"/>
    <property type="project" value="InterPro"/>
</dbReference>
<protein>
    <recommendedName>
        <fullName evidence="2">biotin carboxylase</fullName>
        <ecNumber evidence="2">6.3.4.14</ecNumber>
    </recommendedName>
</protein>
<feature type="compositionally biased region" description="Pro residues" evidence="9">
    <location>
        <begin position="459"/>
        <end position="468"/>
    </location>
</feature>
<dbReference type="Pfam" id="PF02786">
    <property type="entry name" value="CPSase_L_D2"/>
    <property type="match status" value="1"/>
</dbReference>
<dbReference type="SUPFAM" id="SSF51246">
    <property type="entry name" value="Rudiment single hybrid motif"/>
    <property type="match status" value="1"/>
</dbReference>
<evidence type="ECO:0000256" key="1">
    <source>
        <dbReference type="ARBA" id="ARBA00003761"/>
    </source>
</evidence>
<dbReference type="SUPFAM" id="SSF56059">
    <property type="entry name" value="Glutathione synthetase ATP-binding domain-like"/>
    <property type="match status" value="1"/>
</dbReference>
<dbReference type="PROSITE" id="PS00867">
    <property type="entry name" value="CPSASE_2"/>
    <property type="match status" value="1"/>
</dbReference>
<comment type="catalytic activity">
    <reaction evidence="7">
        <text>N(6)-biotinyl-L-lysyl-[protein] + hydrogencarbonate + ATP = N(6)-carboxybiotinyl-L-lysyl-[protein] + ADP + phosphate + H(+)</text>
        <dbReference type="Rhea" id="RHEA:13501"/>
        <dbReference type="Rhea" id="RHEA-COMP:10505"/>
        <dbReference type="Rhea" id="RHEA-COMP:10506"/>
        <dbReference type="ChEBI" id="CHEBI:15378"/>
        <dbReference type="ChEBI" id="CHEBI:17544"/>
        <dbReference type="ChEBI" id="CHEBI:30616"/>
        <dbReference type="ChEBI" id="CHEBI:43474"/>
        <dbReference type="ChEBI" id="CHEBI:83144"/>
        <dbReference type="ChEBI" id="CHEBI:83145"/>
        <dbReference type="ChEBI" id="CHEBI:456216"/>
        <dbReference type="EC" id="6.3.4.14"/>
    </reaction>
</comment>
<keyword evidence="5 8" id="KW-0067">ATP-binding</keyword>
<evidence type="ECO:0000256" key="8">
    <source>
        <dbReference type="PROSITE-ProRule" id="PRU00409"/>
    </source>
</evidence>
<evidence type="ECO:0000256" key="5">
    <source>
        <dbReference type="ARBA" id="ARBA00022840"/>
    </source>
</evidence>
<accession>A0A4D4LI63</accession>
<keyword evidence="3" id="KW-0436">Ligase</keyword>
<dbReference type="Proteomes" id="UP000301309">
    <property type="component" value="Unassembled WGS sequence"/>
</dbReference>
<name>A0A4D4LI63_STRVO</name>
<reference evidence="12 13" key="1">
    <citation type="journal article" date="2020" name="Int. J. Syst. Evol. Microbiol.">
        <title>Reclassification of Streptomyces castelarensis and Streptomyces sporoclivatus as later heterotypic synonyms of Streptomyces antimycoticus.</title>
        <authorList>
            <person name="Komaki H."/>
            <person name="Tamura T."/>
        </authorList>
    </citation>
    <scope>NUCLEOTIDE SEQUENCE [LARGE SCALE GENOMIC DNA]</scope>
    <source>
        <strain evidence="12 13">NBRC 13459</strain>
    </source>
</reference>
<evidence type="ECO:0000256" key="9">
    <source>
        <dbReference type="SAM" id="MobiDB-lite"/>
    </source>
</evidence>
<dbReference type="PROSITE" id="PS50975">
    <property type="entry name" value="ATP_GRASP"/>
    <property type="match status" value="1"/>
</dbReference>
<dbReference type="PANTHER" id="PTHR48095:SF2">
    <property type="entry name" value="BIOTIN CARBOXYLASE, CHLOROPLASTIC"/>
    <property type="match status" value="1"/>
</dbReference>
<dbReference type="InterPro" id="IPR005479">
    <property type="entry name" value="CPAse_ATP-bd"/>
</dbReference>
<evidence type="ECO:0000313" key="13">
    <source>
        <dbReference type="Proteomes" id="UP000301309"/>
    </source>
</evidence>
<gene>
    <name evidence="12" type="ORF">SVIO_095890</name>
</gene>
<feature type="domain" description="ATP-grasp" evidence="10">
    <location>
        <begin position="120"/>
        <end position="316"/>
    </location>
</feature>
<dbReference type="Gene3D" id="3.30.470.20">
    <property type="entry name" value="ATP-grasp fold, B domain"/>
    <property type="match status" value="1"/>
</dbReference>
<dbReference type="GO" id="GO:0005524">
    <property type="term" value="F:ATP binding"/>
    <property type="evidence" value="ECO:0007669"/>
    <property type="project" value="UniProtKB-UniRule"/>
</dbReference>
<dbReference type="PROSITE" id="PS50979">
    <property type="entry name" value="BC"/>
    <property type="match status" value="1"/>
</dbReference>
<proteinExistence type="predicted"/>
<sequence length="537" mass="57377">MLKKVLIANRGEIAVRVIRTCRELGVSTVAVHSGPDRDSLPVRHADACYPLGGRTAAETYLDRDALLAVVERSGADGVHPGYGFLSEDAEFAQAVLDRGVAFIGPPPDVIATMGDKISARRTARAAGVPVLPGGGEPLCDVGELVQFGEEHGWPTAVKAAFGGGGRGMRVIASADGAADAMAAAEREALASCGRPELYAERFLDRPRHIETQVLADTHGNVVWLGERDCTAQRRHRKLIEECPAPGLPDEVRRAMGEASVRLARACHYTGVGTVEFLYQDGAFFFLEMNTRLQVEHPVTELVTGLDLVEWQLRVTSGERLAFGQDDIAVTGHAIEVRINAEDPTGGRFTPSTGTLTRFDTPSGPGVRVDSGYATGETVGPYYDSLVAKAAVWAPDRDRARARTLRALDETRIEGVATSLPAQRAILGHPDFAAVRHSTNWVDRDLDLSAVRASSAPAQAPEPPEPPQPRRWRSRRGVPSLTTWPRTARPRPEAPAGRHAPRGTSVPSPGSVVAPAQGTVVGLPVSPGTRCGPGTRYA</sequence>
<dbReference type="AlphaFoldDB" id="A0A4D4LI63"/>
<dbReference type="InterPro" id="IPR005481">
    <property type="entry name" value="BC-like_N"/>
</dbReference>
<dbReference type="InterPro" id="IPR005482">
    <property type="entry name" value="Biotin_COase_C"/>
</dbReference>
<evidence type="ECO:0000256" key="6">
    <source>
        <dbReference type="ARBA" id="ARBA00023267"/>
    </source>
</evidence>
<dbReference type="InterPro" id="IPR011761">
    <property type="entry name" value="ATP-grasp"/>
</dbReference>
<dbReference type="PANTHER" id="PTHR48095">
    <property type="entry name" value="PYRUVATE CARBOXYLASE SUBUNIT A"/>
    <property type="match status" value="1"/>
</dbReference>
<keyword evidence="6" id="KW-0092">Biotin</keyword>
<feature type="region of interest" description="Disordered" evidence="9">
    <location>
        <begin position="452"/>
        <end position="537"/>
    </location>
</feature>
<keyword evidence="13" id="KW-1185">Reference proteome</keyword>
<dbReference type="InterPro" id="IPR016185">
    <property type="entry name" value="PreATP-grasp_dom_sf"/>
</dbReference>
<dbReference type="InterPro" id="IPR051602">
    <property type="entry name" value="ACC_Biotin_Carboxylase"/>
</dbReference>
<dbReference type="InterPro" id="IPR011054">
    <property type="entry name" value="Rudment_hybrid_motif"/>
</dbReference>
<dbReference type="EMBL" id="BJHW01000002">
    <property type="protein sequence ID" value="GDY58966.1"/>
    <property type="molecule type" value="Genomic_DNA"/>
</dbReference>